<dbReference type="Proteomes" id="UP001066276">
    <property type="component" value="Chromosome 8"/>
</dbReference>
<reference evidence="1" key="1">
    <citation type="journal article" date="2022" name="bioRxiv">
        <title>Sequencing and chromosome-scale assembly of the giantPleurodeles waltlgenome.</title>
        <authorList>
            <person name="Brown T."/>
            <person name="Elewa A."/>
            <person name="Iarovenko S."/>
            <person name="Subramanian E."/>
            <person name="Araus A.J."/>
            <person name="Petzold A."/>
            <person name="Susuki M."/>
            <person name="Suzuki K.-i.T."/>
            <person name="Hayashi T."/>
            <person name="Toyoda A."/>
            <person name="Oliveira C."/>
            <person name="Osipova E."/>
            <person name="Leigh N.D."/>
            <person name="Simon A."/>
            <person name="Yun M.H."/>
        </authorList>
    </citation>
    <scope>NUCLEOTIDE SEQUENCE</scope>
    <source>
        <strain evidence="1">20211129_DDA</strain>
        <tissue evidence="1">Liver</tissue>
    </source>
</reference>
<organism evidence="1 2">
    <name type="scientific">Pleurodeles waltl</name>
    <name type="common">Iberian ribbed newt</name>
    <dbReference type="NCBI Taxonomy" id="8319"/>
    <lineage>
        <taxon>Eukaryota</taxon>
        <taxon>Metazoa</taxon>
        <taxon>Chordata</taxon>
        <taxon>Craniata</taxon>
        <taxon>Vertebrata</taxon>
        <taxon>Euteleostomi</taxon>
        <taxon>Amphibia</taxon>
        <taxon>Batrachia</taxon>
        <taxon>Caudata</taxon>
        <taxon>Salamandroidea</taxon>
        <taxon>Salamandridae</taxon>
        <taxon>Pleurodelinae</taxon>
        <taxon>Pleurodeles</taxon>
    </lineage>
</organism>
<dbReference type="EMBL" id="JANPWB010000012">
    <property type="protein sequence ID" value="KAJ1116698.1"/>
    <property type="molecule type" value="Genomic_DNA"/>
</dbReference>
<proteinExistence type="predicted"/>
<evidence type="ECO:0000313" key="2">
    <source>
        <dbReference type="Proteomes" id="UP001066276"/>
    </source>
</evidence>
<evidence type="ECO:0000313" key="1">
    <source>
        <dbReference type="EMBL" id="KAJ1116698.1"/>
    </source>
</evidence>
<comment type="caution">
    <text evidence="1">The sequence shown here is derived from an EMBL/GenBank/DDBJ whole genome shotgun (WGS) entry which is preliminary data.</text>
</comment>
<dbReference type="AlphaFoldDB" id="A0AAV7NTT2"/>
<gene>
    <name evidence="1" type="ORF">NDU88_004904</name>
</gene>
<name>A0AAV7NTT2_PLEWA</name>
<keyword evidence="2" id="KW-1185">Reference proteome</keyword>
<accession>A0AAV7NTT2</accession>
<sequence length="95" mass="10866">MGQQWAGSCDPRRAIRFRDRDAAMTAVCRTVKYDTKISQFTMFYARGGRSEHVENKSDLYLDVSRGPNGVYSIGSMAKDYRYHLQPRMSAGIARH</sequence>
<protein>
    <submittedName>
        <fullName evidence="1">Uncharacterized protein</fullName>
    </submittedName>
</protein>